<feature type="domain" description="GFO/IDH/MocA-like oxidoreductase" evidence="5">
    <location>
        <begin position="148"/>
        <end position="263"/>
    </location>
</feature>
<sequence length="351" mass="36656">MTAFDFPEPRTPDPALAPSLRWGIAGPGWIGERFAESLQAHGTQRVVAVGSRSTDRAQAFADRYGLVAHGGYGALAAADDVDIVYVATPHPAHLELALEAIAHGKHVLIEKPIGITAAQADEIAAAARARGVFAGEAMWTVYLPAFDVVRQVLDSGRLGRIEGVVADYGEFLPEDHRAYRPDLAGGPLMDLGIYLLALSTHVLGGVRSATAGAGYHGPEGADGVHTHVSAVLEHDGGATSALHTTLSGFTPSTFTITGSAASLTIDGPFNSPAGLTVVTADGERHRWEHPALDQVAGLHYQAAAASRAIADGRLETQEWPLEASRLALDAADRLRSAAGIDFGPALGRPGR</sequence>
<dbReference type="RefSeq" id="WP_189350814.1">
    <property type="nucleotide sequence ID" value="NZ_BMXK01000010.1"/>
</dbReference>
<dbReference type="Gene3D" id="3.40.50.720">
    <property type="entry name" value="NAD(P)-binding Rossmann-like Domain"/>
    <property type="match status" value="1"/>
</dbReference>
<evidence type="ECO:0000256" key="3">
    <source>
        <dbReference type="ARBA" id="ARBA00023027"/>
    </source>
</evidence>
<evidence type="ECO:0000256" key="1">
    <source>
        <dbReference type="ARBA" id="ARBA00010928"/>
    </source>
</evidence>
<dbReference type="InterPro" id="IPR000683">
    <property type="entry name" value="Gfo/Idh/MocA-like_OxRdtase_N"/>
</dbReference>
<keyword evidence="3" id="KW-0520">NAD</keyword>
<dbReference type="InterPro" id="IPR055170">
    <property type="entry name" value="GFO_IDH_MocA-like_dom"/>
</dbReference>
<gene>
    <name evidence="6" type="ORF">GCM10008096_23850</name>
</gene>
<evidence type="ECO:0000313" key="7">
    <source>
        <dbReference type="Proteomes" id="UP000642819"/>
    </source>
</evidence>
<name>A0ABQ3GMC2_9MICC</name>
<comment type="similarity">
    <text evidence="1">Belongs to the Gfo/Idh/MocA family.</text>
</comment>
<feature type="domain" description="Gfo/Idh/MocA-like oxidoreductase N-terminal" evidence="4">
    <location>
        <begin position="20"/>
        <end position="132"/>
    </location>
</feature>
<keyword evidence="7" id="KW-1185">Reference proteome</keyword>
<comment type="caution">
    <text evidence="6">The sequence shown here is derived from an EMBL/GenBank/DDBJ whole genome shotgun (WGS) entry which is preliminary data.</text>
</comment>
<dbReference type="EMBL" id="BMXK01000010">
    <property type="protein sequence ID" value="GHD10364.1"/>
    <property type="molecule type" value="Genomic_DNA"/>
</dbReference>
<evidence type="ECO:0000256" key="2">
    <source>
        <dbReference type="ARBA" id="ARBA00023002"/>
    </source>
</evidence>
<organism evidence="6 7">
    <name type="scientific">Zhihengliuella salsuginis</name>
    <dbReference type="NCBI Taxonomy" id="578222"/>
    <lineage>
        <taxon>Bacteria</taxon>
        <taxon>Bacillati</taxon>
        <taxon>Actinomycetota</taxon>
        <taxon>Actinomycetes</taxon>
        <taxon>Micrococcales</taxon>
        <taxon>Micrococcaceae</taxon>
        <taxon>Zhihengliuella</taxon>
    </lineage>
</organism>
<keyword evidence="2" id="KW-0560">Oxidoreductase</keyword>
<proteinExistence type="inferred from homology"/>
<evidence type="ECO:0000259" key="5">
    <source>
        <dbReference type="Pfam" id="PF22725"/>
    </source>
</evidence>
<evidence type="ECO:0000313" key="6">
    <source>
        <dbReference type="EMBL" id="GHD10364.1"/>
    </source>
</evidence>
<dbReference type="InterPro" id="IPR036291">
    <property type="entry name" value="NAD(P)-bd_dom_sf"/>
</dbReference>
<dbReference type="PANTHER" id="PTHR22604:SF105">
    <property type="entry name" value="TRANS-1,2-DIHYDROBENZENE-1,2-DIOL DEHYDROGENASE"/>
    <property type="match status" value="1"/>
</dbReference>
<dbReference type="SUPFAM" id="SSF51735">
    <property type="entry name" value="NAD(P)-binding Rossmann-fold domains"/>
    <property type="match status" value="1"/>
</dbReference>
<dbReference type="Pfam" id="PF01408">
    <property type="entry name" value="GFO_IDH_MocA"/>
    <property type="match status" value="1"/>
</dbReference>
<accession>A0ABQ3GMC2</accession>
<dbReference type="InterPro" id="IPR050984">
    <property type="entry name" value="Gfo/Idh/MocA_domain"/>
</dbReference>
<reference evidence="7" key="1">
    <citation type="journal article" date="2019" name="Int. J. Syst. Evol. Microbiol.">
        <title>The Global Catalogue of Microorganisms (GCM) 10K type strain sequencing project: providing services to taxonomists for standard genome sequencing and annotation.</title>
        <authorList>
            <consortium name="The Broad Institute Genomics Platform"/>
            <consortium name="The Broad Institute Genome Sequencing Center for Infectious Disease"/>
            <person name="Wu L."/>
            <person name="Ma J."/>
        </authorList>
    </citation>
    <scope>NUCLEOTIDE SEQUENCE [LARGE SCALE GENOMIC DNA]</scope>
    <source>
        <strain evidence="7">KCTC 19466</strain>
    </source>
</reference>
<dbReference type="PANTHER" id="PTHR22604">
    <property type="entry name" value="OXIDOREDUCTASES"/>
    <property type="match status" value="1"/>
</dbReference>
<evidence type="ECO:0000259" key="4">
    <source>
        <dbReference type="Pfam" id="PF01408"/>
    </source>
</evidence>
<dbReference type="Gene3D" id="3.30.360.10">
    <property type="entry name" value="Dihydrodipicolinate Reductase, domain 2"/>
    <property type="match status" value="1"/>
</dbReference>
<dbReference type="SUPFAM" id="SSF55347">
    <property type="entry name" value="Glyceraldehyde-3-phosphate dehydrogenase-like, C-terminal domain"/>
    <property type="match status" value="1"/>
</dbReference>
<dbReference type="Pfam" id="PF22725">
    <property type="entry name" value="GFO_IDH_MocA_C3"/>
    <property type="match status" value="1"/>
</dbReference>
<dbReference type="Proteomes" id="UP000642819">
    <property type="component" value="Unassembled WGS sequence"/>
</dbReference>
<protein>
    <submittedName>
        <fullName evidence="6">Oxidoreductase</fullName>
    </submittedName>
</protein>